<evidence type="ECO:0008006" key="4">
    <source>
        <dbReference type="Google" id="ProtNLM"/>
    </source>
</evidence>
<dbReference type="RefSeq" id="WP_099914207.1">
    <property type="nucleotide sequence ID" value="NZ_BMHS01000001.1"/>
</dbReference>
<evidence type="ECO:0000313" key="3">
    <source>
        <dbReference type="Proteomes" id="UP000228593"/>
    </source>
</evidence>
<dbReference type="PANTHER" id="PTHR43737">
    <property type="entry name" value="BLL7424 PROTEIN"/>
    <property type="match status" value="1"/>
</dbReference>
<gene>
    <name evidence="2" type="ORF">CR103_01445</name>
</gene>
<feature type="region of interest" description="Disordered" evidence="1">
    <location>
        <begin position="36"/>
        <end position="61"/>
    </location>
</feature>
<proteinExistence type="predicted"/>
<keyword evidence="3" id="KW-1185">Reference proteome</keyword>
<evidence type="ECO:0000256" key="1">
    <source>
        <dbReference type="SAM" id="MobiDB-lite"/>
    </source>
</evidence>
<organism evidence="2 3">
    <name type="scientific">Massilia psychrophila</name>
    <dbReference type="NCBI Taxonomy" id="1603353"/>
    <lineage>
        <taxon>Bacteria</taxon>
        <taxon>Pseudomonadati</taxon>
        <taxon>Pseudomonadota</taxon>
        <taxon>Betaproteobacteria</taxon>
        <taxon>Burkholderiales</taxon>
        <taxon>Oxalobacteraceae</taxon>
        <taxon>Telluria group</taxon>
        <taxon>Massilia</taxon>
    </lineage>
</organism>
<dbReference type="Proteomes" id="UP000228593">
    <property type="component" value="Unassembled WGS sequence"/>
</dbReference>
<evidence type="ECO:0000313" key="2">
    <source>
        <dbReference type="EMBL" id="PIL41722.1"/>
    </source>
</evidence>
<accession>A0A2G8T6U4</accession>
<dbReference type="EMBL" id="PDOB01000001">
    <property type="protein sequence ID" value="PIL41722.1"/>
    <property type="molecule type" value="Genomic_DNA"/>
</dbReference>
<comment type="caution">
    <text evidence="2">The sequence shown here is derived from an EMBL/GenBank/DDBJ whole genome shotgun (WGS) entry which is preliminary data.</text>
</comment>
<dbReference type="InterPro" id="IPR014917">
    <property type="entry name" value="DUF1800"/>
</dbReference>
<sequence length="563" mass="59344">MEDIGLTKETQAASPAGDGVLAVLLAGGLLTACGGGGSTSTPSPAPAPLPVPVPPATAPTATEASRFLAQASMGATREQIARVQAIGYGGWLDEQFAMAASATRWDWLVSKGFDALANKNGEAGADPAIWRKMLSSPDTLRQRITLALSEILVTAVAGFNGGWKTFSAAAYLDLLETHAFGNYRTLLQQVSTSAPMGEYLTFRGNVKFNATTGALPDENYARELMQLFTIGLAQLNLDGTPKLTAGAQQETYSLDDITGLARVFTGWNYDLAGFDTNTPDFKRRPMTITASRHESAGKTFLGSTIPAGTSGEDSLRLALDAIFAHANVAPFIGRQLILRLVCSNPSPAYVARVAGVFNNDGAGVKGNLKAVIKAILLDDEARDKARLLQPGFGKQREPVLRLAAWARAFKADSVNNSWTVGNTSDPATRLGQSPLRAGSVFNFFRPGYVPPNSAIASAGMVAPEFQLTNESSVVGYLNYMQTVVSKGAGDVKADYASLMPLADTPQALLDEMNLLLAAGQLSSATLALMQTAIGSMAAGTDSARLNRIYAALVLAAPEFIIQK</sequence>
<dbReference type="OrthoDB" id="9772295at2"/>
<dbReference type="Pfam" id="PF08811">
    <property type="entry name" value="DUF1800"/>
    <property type="match status" value="1"/>
</dbReference>
<protein>
    <recommendedName>
        <fullName evidence="4">DUF1800 domain-containing protein</fullName>
    </recommendedName>
</protein>
<feature type="compositionally biased region" description="Pro residues" evidence="1">
    <location>
        <begin position="43"/>
        <end position="57"/>
    </location>
</feature>
<reference evidence="2 3" key="1">
    <citation type="submission" date="2017-10" db="EMBL/GenBank/DDBJ databases">
        <title>Massilia psychrophilum sp. nov., a novel purple-pigmented bacterium isolated from Tianshan glacier, Xinjiang Municipality, China.</title>
        <authorList>
            <person name="Wang H."/>
        </authorList>
    </citation>
    <scope>NUCLEOTIDE SEQUENCE [LARGE SCALE GENOMIC DNA]</scope>
    <source>
        <strain evidence="2 3">JCM 30813</strain>
    </source>
</reference>
<dbReference type="PANTHER" id="PTHR43737:SF1">
    <property type="entry name" value="DUF1501 DOMAIN-CONTAINING PROTEIN"/>
    <property type="match status" value="1"/>
</dbReference>
<dbReference type="AlphaFoldDB" id="A0A2G8T6U4"/>
<name>A0A2G8T6U4_9BURK</name>